<organism evidence="7 8">
    <name type="scientific">Parvularcula lutaonensis</name>
    <dbReference type="NCBI Taxonomy" id="491923"/>
    <lineage>
        <taxon>Bacteria</taxon>
        <taxon>Pseudomonadati</taxon>
        <taxon>Pseudomonadota</taxon>
        <taxon>Alphaproteobacteria</taxon>
        <taxon>Parvularculales</taxon>
        <taxon>Parvularculaceae</taxon>
        <taxon>Parvularcula</taxon>
    </lineage>
</organism>
<keyword evidence="2" id="KW-0805">Transcription regulation</keyword>
<keyword evidence="4" id="KW-0010">Activator</keyword>
<evidence type="ECO:0000313" key="8">
    <source>
        <dbReference type="Proteomes" id="UP001595607"/>
    </source>
</evidence>
<accession>A0ABV7MCI9</accession>
<dbReference type="SUPFAM" id="SSF53850">
    <property type="entry name" value="Periplasmic binding protein-like II"/>
    <property type="match status" value="1"/>
</dbReference>
<sequence>MTSITHDVTIRQLRYVVALGATLSFRRGAERCGISQPSFSAQIKLLEEALGVKVAERGSGAVALTPAGREVIAAAIDILDRVDGLKRTAERGPLSGVLRLGVKATLGPYIMPRVVRRLHQTHPHLRLFIREGPPVDLERELVEGLHDVVLAQLPLGSADVQSVRLFRETLFLAVAADHPLAGRERFSPEDLRGLDVLTLSPRFHLHDQVLRLCEEHGARLMRDYEGTSLDALRQMVGMGLGATFLPAIYAASEVRDQGDVAVLRPHKVQLARSIGLAWRKSSSLDDAYGAIADAVSAVVRDELSGVASER</sequence>
<reference evidence="8" key="1">
    <citation type="journal article" date="2019" name="Int. J. Syst. Evol. Microbiol.">
        <title>The Global Catalogue of Microorganisms (GCM) 10K type strain sequencing project: providing services to taxonomists for standard genome sequencing and annotation.</title>
        <authorList>
            <consortium name="The Broad Institute Genomics Platform"/>
            <consortium name="The Broad Institute Genome Sequencing Center for Infectious Disease"/>
            <person name="Wu L."/>
            <person name="Ma J."/>
        </authorList>
    </citation>
    <scope>NUCLEOTIDE SEQUENCE [LARGE SCALE GENOMIC DNA]</scope>
    <source>
        <strain evidence="8">KCTC 22245</strain>
    </source>
</reference>
<evidence type="ECO:0000256" key="3">
    <source>
        <dbReference type="ARBA" id="ARBA00023125"/>
    </source>
</evidence>
<proteinExistence type="inferred from homology"/>
<dbReference type="SUPFAM" id="SSF46785">
    <property type="entry name" value="Winged helix' DNA-binding domain"/>
    <property type="match status" value="1"/>
</dbReference>
<evidence type="ECO:0000256" key="4">
    <source>
        <dbReference type="ARBA" id="ARBA00023159"/>
    </source>
</evidence>
<dbReference type="CDD" id="cd08411">
    <property type="entry name" value="PBP2_OxyR"/>
    <property type="match status" value="1"/>
</dbReference>
<dbReference type="Pfam" id="PF03466">
    <property type="entry name" value="LysR_substrate"/>
    <property type="match status" value="1"/>
</dbReference>
<dbReference type="PROSITE" id="PS50931">
    <property type="entry name" value="HTH_LYSR"/>
    <property type="match status" value="1"/>
</dbReference>
<dbReference type="PANTHER" id="PTHR30346">
    <property type="entry name" value="TRANSCRIPTIONAL DUAL REGULATOR HCAR-RELATED"/>
    <property type="match status" value="1"/>
</dbReference>
<comment type="caution">
    <text evidence="7">The sequence shown here is derived from an EMBL/GenBank/DDBJ whole genome shotgun (WGS) entry which is preliminary data.</text>
</comment>
<dbReference type="InterPro" id="IPR000847">
    <property type="entry name" value="LysR_HTH_N"/>
</dbReference>
<dbReference type="PANTHER" id="PTHR30346:SF26">
    <property type="entry name" value="HYDROGEN PEROXIDE-INDUCIBLE GENES ACTIVATOR"/>
    <property type="match status" value="1"/>
</dbReference>
<evidence type="ECO:0000259" key="6">
    <source>
        <dbReference type="PROSITE" id="PS50931"/>
    </source>
</evidence>
<protein>
    <submittedName>
        <fullName evidence="7">Hydrogen peroxide-inducible genes activator</fullName>
    </submittedName>
</protein>
<dbReference type="InterPro" id="IPR005119">
    <property type="entry name" value="LysR_subst-bd"/>
</dbReference>
<keyword evidence="3" id="KW-0238">DNA-binding</keyword>
<dbReference type="InterPro" id="IPR036390">
    <property type="entry name" value="WH_DNA-bd_sf"/>
</dbReference>
<keyword evidence="8" id="KW-1185">Reference proteome</keyword>
<dbReference type="Proteomes" id="UP001595607">
    <property type="component" value="Unassembled WGS sequence"/>
</dbReference>
<keyword evidence="5" id="KW-0804">Transcription</keyword>
<feature type="domain" description="HTH lysR-type" evidence="6">
    <location>
        <begin position="8"/>
        <end position="65"/>
    </location>
</feature>
<dbReference type="Gene3D" id="3.40.190.10">
    <property type="entry name" value="Periplasmic binding protein-like II"/>
    <property type="match status" value="2"/>
</dbReference>
<dbReference type="EMBL" id="JBHRVA010000002">
    <property type="protein sequence ID" value="MFC3302031.1"/>
    <property type="molecule type" value="Genomic_DNA"/>
</dbReference>
<comment type="similarity">
    <text evidence="1">Belongs to the LysR transcriptional regulatory family.</text>
</comment>
<dbReference type="Pfam" id="PF00126">
    <property type="entry name" value="HTH_1"/>
    <property type="match status" value="1"/>
</dbReference>
<dbReference type="InterPro" id="IPR036388">
    <property type="entry name" value="WH-like_DNA-bd_sf"/>
</dbReference>
<evidence type="ECO:0000256" key="2">
    <source>
        <dbReference type="ARBA" id="ARBA00023015"/>
    </source>
</evidence>
<gene>
    <name evidence="7" type="ORF">ACFONP_04725</name>
</gene>
<evidence type="ECO:0000256" key="5">
    <source>
        <dbReference type="ARBA" id="ARBA00023163"/>
    </source>
</evidence>
<dbReference type="PRINTS" id="PR00039">
    <property type="entry name" value="HTHLYSR"/>
</dbReference>
<dbReference type="RefSeq" id="WP_189574149.1">
    <property type="nucleotide sequence ID" value="NZ_BMXU01000001.1"/>
</dbReference>
<dbReference type="Gene3D" id="1.10.10.10">
    <property type="entry name" value="Winged helix-like DNA-binding domain superfamily/Winged helix DNA-binding domain"/>
    <property type="match status" value="1"/>
</dbReference>
<evidence type="ECO:0000256" key="1">
    <source>
        <dbReference type="ARBA" id="ARBA00009437"/>
    </source>
</evidence>
<evidence type="ECO:0000313" key="7">
    <source>
        <dbReference type="EMBL" id="MFC3302031.1"/>
    </source>
</evidence>
<name>A0ABV7MCI9_9PROT</name>